<dbReference type="GO" id="GO:0019353">
    <property type="term" value="P:protoporphyrinogen IX biosynthetic process from glutamate"/>
    <property type="evidence" value="ECO:0007669"/>
    <property type="project" value="TreeGrafter"/>
</dbReference>
<dbReference type="SUPFAM" id="SSF69742">
    <property type="entry name" value="Glutamyl tRNA-reductase catalytic, N-terminal domain"/>
    <property type="match status" value="1"/>
</dbReference>
<comment type="catalytic activity">
    <reaction evidence="7 9 14">
        <text>(S)-4-amino-5-oxopentanoate + tRNA(Glu) + NADP(+) = L-glutamyl-tRNA(Glu) + NADPH + H(+)</text>
        <dbReference type="Rhea" id="RHEA:12344"/>
        <dbReference type="Rhea" id="RHEA-COMP:9663"/>
        <dbReference type="Rhea" id="RHEA-COMP:9680"/>
        <dbReference type="ChEBI" id="CHEBI:15378"/>
        <dbReference type="ChEBI" id="CHEBI:57501"/>
        <dbReference type="ChEBI" id="CHEBI:57783"/>
        <dbReference type="ChEBI" id="CHEBI:58349"/>
        <dbReference type="ChEBI" id="CHEBI:78442"/>
        <dbReference type="ChEBI" id="CHEBI:78520"/>
        <dbReference type="EC" id="1.2.1.70"/>
    </reaction>
</comment>
<dbReference type="InterPro" id="IPR036291">
    <property type="entry name" value="NAD(P)-bd_dom_sf"/>
</dbReference>
<dbReference type="HAMAP" id="MF_00087">
    <property type="entry name" value="Glu_tRNA_reductase"/>
    <property type="match status" value="1"/>
</dbReference>
<dbReference type="NCBIfam" id="TIGR01035">
    <property type="entry name" value="hemA"/>
    <property type="match status" value="1"/>
</dbReference>
<comment type="caution">
    <text evidence="18">The sequence shown here is derived from an EMBL/GenBank/DDBJ whole genome shotgun (WGS) entry which is preliminary data.</text>
</comment>
<dbReference type="PANTHER" id="PTHR43013">
    <property type="entry name" value="GLUTAMYL-TRNA REDUCTASE"/>
    <property type="match status" value="1"/>
</dbReference>
<evidence type="ECO:0000256" key="7">
    <source>
        <dbReference type="ARBA" id="ARBA00047464"/>
    </source>
</evidence>
<dbReference type="RefSeq" id="WP_039256561.1">
    <property type="nucleotide sequence ID" value="NZ_JDRY01000059.1"/>
</dbReference>
<dbReference type="EC" id="1.2.1.70" evidence="3 9"/>
<evidence type="ECO:0000256" key="5">
    <source>
        <dbReference type="ARBA" id="ARBA00023002"/>
    </source>
</evidence>
<dbReference type="Pfam" id="PF00745">
    <property type="entry name" value="GlutR_dimer"/>
    <property type="match status" value="1"/>
</dbReference>
<dbReference type="Gene3D" id="3.40.50.720">
    <property type="entry name" value="NAD(P)-binding Rossmann-like Domain"/>
    <property type="match status" value="1"/>
</dbReference>
<evidence type="ECO:0000256" key="4">
    <source>
        <dbReference type="ARBA" id="ARBA00022857"/>
    </source>
</evidence>
<feature type="domain" description="Quinate/shikimate 5-dehydrogenase/glutamyl-tRNA reductase" evidence="16">
    <location>
        <begin position="169"/>
        <end position="299"/>
    </location>
</feature>
<dbReference type="InterPro" id="IPR015896">
    <property type="entry name" value="4pyrrol_synth_GluRdtase_dimer"/>
</dbReference>
<feature type="domain" description="Tetrapyrrole biosynthesis glutamyl-tRNA reductase dimerisation" evidence="15">
    <location>
        <begin position="314"/>
        <end position="410"/>
    </location>
</feature>
<feature type="binding site" evidence="9 11">
    <location>
        <position position="106"/>
    </location>
    <ligand>
        <name>substrate</name>
    </ligand>
</feature>
<feature type="site" description="Important for activity" evidence="9 13">
    <location>
        <position position="96"/>
    </location>
</feature>
<proteinExistence type="inferred from homology"/>
<feature type="binding site" evidence="9 11">
    <location>
        <begin position="48"/>
        <end position="51"/>
    </location>
    <ligand>
        <name>substrate</name>
    </ligand>
</feature>
<dbReference type="GO" id="GO:0008883">
    <property type="term" value="F:glutamyl-tRNA reductase activity"/>
    <property type="evidence" value="ECO:0007669"/>
    <property type="project" value="UniProtKB-UniRule"/>
</dbReference>
<comment type="miscellaneous">
    <text evidence="9">During catalysis, the active site Cys acts as a nucleophile attacking the alpha-carbonyl group of tRNA-bound glutamate with the formation of a thioester intermediate between enzyme and glutamate, and the concomitant release of tRNA(Glu). The thioester intermediate is finally reduced by direct hydride transfer from NADPH, to form the product GSA.</text>
</comment>
<dbReference type="InterPro" id="IPR006151">
    <property type="entry name" value="Shikm_DH/Glu-tRNA_Rdtase"/>
</dbReference>
<dbReference type="AlphaFoldDB" id="A0A0A0IBQ6"/>
<dbReference type="CDD" id="cd05213">
    <property type="entry name" value="NAD_bind_Glutamyl_tRNA_reduct"/>
    <property type="match status" value="1"/>
</dbReference>
<dbReference type="GO" id="GO:0050661">
    <property type="term" value="F:NADP binding"/>
    <property type="evidence" value="ECO:0007669"/>
    <property type="project" value="InterPro"/>
</dbReference>
<gene>
    <name evidence="9" type="primary">hemA</name>
    <name evidence="18" type="ORF">Z955_11680</name>
</gene>
<dbReference type="Gene3D" id="3.30.460.30">
    <property type="entry name" value="Glutamyl-tRNA reductase, N-terminal domain"/>
    <property type="match status" value="1"/>
</dbReference>
<evidence type="ECO:0000256" key="14">
    <source>
        <dbReference type="RuleBase" id="RU000584"/>
    </source>
</evidence>
<dbReference type="SUPFAM" id="SSF51735">
    <property type="entry name" value="NAD(P)-binding Rossmann-fold domains"/>
    <property type="match status" value="1"/>
</dbReference>
<dbReference type="Proteomes" id="UP000030014">
    <property type="component" value="Unassembled WGS sequence"/>
</dbReference>
<dbReference type="SUPFAM" id="SSF69075">
    <property type="entry name" value="Glutamyl tRNA-reductase dimerization domain"/>
    <property type="match status" value="1"/>
</dbReference>
<feature type="binding site" evidence="9 11">
    <location>
        <position position="117"/>
    </location>
    <ligand>
        <name>substrate</name>
    </ligand>
</feature>
<dbReference type="InterPro" id="IPR036343">
    <property type="entry name" value="GluRdtase_N_sf"/>
</dbReference>
<comment type="subunit">
    <text evidence="9">Homodimer.</text>
</comment>
<evidence type="ECO:0000256" key="12">
    <source>
        <dbReference type="PIRSR" id="PIRSR000445-3"/>
    </source>
</evidence>
<evidence type="ECO:0000256" key="8">
    <source>
        <dbReference type="ARBA" id="ARBA00068659"/>
    </source>
</evidence>
<reference evidence="18 19" key="1">
    <citation type="submission" date="2014-01" db="EMBL/GenBank/DDBJ databases">
        <title>Plasmidome dynamics in the species complex Clostridium novyi sensu lato converts strains of independent lineages into distinctly different pathogens.</title>
        <authorList>
            <person name="Skarin H."/>
            <person name="Segerman B."/>
        </authorList>
    </citation>
    <scope>NUCLEOTIDE SEQUENCE [LARGE SCALE GENOMIC DNA]</scope>
    <source>
        <strain evidence="18 19">DC5</strain>
    </source>
</reference>
<evidence type="ECO:0000259" key="16">
    <source>
        <dbReference type="Pfam" id="PF01488"/>
    </source>
</evidence>
<dbReference type="EMBL" id="JDRY01000059">
    <property type="protein sequence ID" value="KGM97968.1"/>
    <property type="molecule type" value="Genomic_DNA"/>
</dbReference>
<evidence type="ECO:0000256" key="2">
    <source>
        <dbReference type="ARBA" id="ARBA00005916"/>
    </source>
</evidence>
<feature type="domain" description="Glutamyl-tRNA reductase N-terminal" evidence="17">
    <location>
        <begin position="6"/>
        <end position="152"/>
    </location>
</feature>
<dbReference type="UniPathway" id="UPA00251">
    <property type="reaction ID" value="UER00316"/>
</dbReference>
<evidence type="ECO:0000256" key="13">
    <source>
        <dbReference type="PIRSR" id="PIRSR000445-4"/>
    </source>
</evidence>
<protein>
    <recommendedName>
        <fullName evidence="8 9">Glutamyl-tRNA reductase</fullName>
        <shortName evidence="9">GluTR</shortName>
        <ecNumber evidence="3 9">1.2.1.70</ecNumber>
    </recommendedName>
</protein>
<evidence type="ECO:0000313" key="19">
    <source>
        <dbReference type="Proteomes" id="UP000030014"/>
    </source>
</evidence>
<organism evidence="18 19">
    <name type="scientific">Clostridium botulinum C/D str. DC5</name>
    <dbReference type="NCBI Taxonomy" id="1443128"/>
    <lineage>
        <taxon>Bacteria</taxon>
        <taxon>Bacillati</taxon>
        <taxon>Bacillota</taxon>
        <taxon>Clostridia</taxon>
        <taxon>Eubacteriales</taxon>
        <taxon>Clostridiaceae</taxon>
        <taxon>Clostridium</taxon>
    </lineage>
</organism>
<comment type="domain">
    <text evidence="9">Possesses an unusual extended V-shaped dimeric structure with each monomer consisting of three distinct domains arranged along a curved 'spinal' alpha-helix. The N-terminal catalytic domain specifically recognizes the glutamate moiety of the substrate. The second domain is the NADPH-binding domain, and the third C-terminal domain is responsible for dimerization.</text>
</comment>
<feature type="binding site" evidence="9 11">
    <location>
        <begin position="111"/>
        <end position="113"/>
    </location>
    <ligand>
        <name>substrate</name>
    </ligand>
</feature>
<evidence type="ECO:0000259" key="17">
    <source>
        <dbReference type="Pfam" id="PF05201"/>
    </source>
</evidence>
<dbReference type="FunFam" id="3.30.460.30:FF:000001">
    <property type="entry name" value="Glutamyl-tRNA reductase"/>
    <property type="match status" value="1"/>
</dbReference>
<name>A0A0A0IBQ6_CLOBO</name>
<comment type="pathway">
    <text evidence="1 9 14">Porphyrin-containing compound metabolism; protoporphyrin-IX biosynthesis; 5-aminolevulinate from L-glutamyl-tRNA(Glu): step 1/2.</text>
</comment>
<dbReference type="InterPro" id="IPR000343">
    <property type="entry name" value="4pyrrol_synth_GluRdtase"/>
</dbReference>
<evidence type="ECO:0000256" key="6">
    <source>
        <dbReference type="ARBA" id="ARBA00023244"/>
    </source>
</evidence>
<dbReference type="PANTHER" id="PTHR43013:SF1">
    <property type="entry name" value="GLUTAMYL-TRNA REDUCTASE"/>
    <property type="match status" value="1"/>
</dbReference>
<evidence type="ECO:0000256" key="3">
    <source>
        <dbReference type="ARBA" id="ARBA00012970"/>
    </source>
</evidence>
<feature type="binding site" evidence="9 12">
    <location>
        <begin position="186"/>
        <end position="191"/>
    </location>
    <ligand>
        <name>NADP(+)</name>
        <dbReference type="ChEBI" id="CHEBI:58349"/>
    </ligand>
</feature>
<dbReference type="InterPro" id="IPR015895">
    <property type="entry name" value="4pyrrol_synth_GluRdtase_N"/>
</dbReference>
<keyword evidence="6 9" id="KW-0627">Porphyrin biosynthesis</keyword>
<evidence type="ECO:0000256" key="9">
    <source>
        <dbReference type="HAMAP-Rule" id="MF_00087"/>
    </source>
</evidence>
<comment type="similarity">
    <text evidence="2 9 14">Belongs to the glutamyl-tRNA reductase family.</text>
</comment>
<evidence type="ECO:0000256" key="10">
    <source>
        <dbReference type="PIRSR" id="PIRSR000445-1"/>
    </source>
</evidence>
<dbReference type="PIRSF" id="PIRSF000445">
    <property type="entry name" value="4pyrrol_synth_GluRdtase"/>
    <property type="match status" value="1"/>
</dbReference>
<dbReference type="Pfam" id="PF05201">
    <property type="entry name" value="GlutR_N"/>
    <property type="match status" value="1"/>
</dbReference>
<evidence type="ECO:0000256" key="1">
    <source>
        <dbReference type="ARBA" id="ARBA00005059"/>
    </source>
</evidence>
<keyword evidence="5 9" id="KW-0560">Oxidoreductase</keyword>
<evidence type="ECO:0000313" key="18">
    <source>
        <dbReference type="EMBL" id="KGM97968.1"/>
    </source>
</evidence>
<keyword evidence="4 9" id="KW-0521">NADP</keyword>
<dbReference type="Pfam" id="PF01488">
    <property type="entry name" value="Shikimate_DH"/>
    <property type="match status" value="1"/>
</dbReference>
<sequence>MNLAIVGMKYNNTPIDIREKVSFSTSQKIKCGKYLIEKEIHEVIILSTCNRSEIYIASDEIDSKIDIIIDFYKQYSKVDNIYDYIFVKKDIDAIFHIYNVSAGLDSMILCEDQILGQVKDAMAFSMQYKLSKKILNKLFREAITSAKKIKSELKISETPISMVYIAIKLLKQKIGSLCGKKACIIGAGEMGRLALKHLISENLQEVFVANRTYDNVIDLLKEFPKIRPVKYESKSKILKEVDILITATSAPHIVITHNELKNIKNELYIMDLALPRDVEKGVQELKNIHLYDVDNFKNISDSNKIKREELSKIAKDIIELKVNEFVNWMESLKVDITIKELNDRCKDIGNEYLGYINRRINLSKRDEEILEKMLLGALKKVIKEPILNLKELKNEKEINKYVDSINKLFNF</sequence>
<comment type="function">
    <text evidence="9">Catalyzes the NADPH-dependent reduction of glutamyl-tRNA(Glu) to glutamate 1-semialdehyde (GSA).</text>
</comment>
<evidence type="ECO:0000259" key="15">
    <source>
        <dbReference type="Pfam" id="PF00745"/>
    </source>
</evidence>
<evidence type="ECO:0000256" key="11">
    <source>
        <dbReference type="PIRSR" id="PIRSR000445-2"/>
    </source>
</evidence>
<feature type="active site" description="Nucleophile" evidence="9 10">
    <location>
        <position position="49"/>
    </location>
</feature>
<dbReference type="InterPro" id="IPR036453">
    <property type="entry name" value="GluRdtase_dimer_dom_sf"/>
</dbReference>
<dbReference type="FunFam" id="3.40.50.720:FF:000031">
    <property type="entry name" value="Glutamyl-tRNA reductase"/>
    <property type="match status" value="1"/>
</dbReference>
<accession>A0A0A0IBQ6</accession>